<sequence>MLGSACFDSLVDRILSSMWNFISVRLR</sequence>
<dbReference type="AlphaFoldDB" id="A0A0A9GUY6"/>
<organism evidence="1">
    <name type="scientific">Arundo donax</name>
    <name type="common">Giant reed</name>
    <name type="synonym">Donax arundinaceus</name>
    <dbReference type="NCBI Taxonomy" id="35708"/>
    <lineage>
        <taxon>Eukaryota</taxon>
        <taxon>Viridiplantae</taxon>
        <taxon>Streptophyta</taxon>
        <taxon>Embryophyta</taxon>
        <taxon>Tracheophyta</taxon>
        <taxon>Spermatophyta</taxon>
        <taxon>Magnoliopsida</taxon>
        <taxon>Liliopsida</taxon>
        <taxon>Poales</taxon>
        <taxon>Poaceae</taxon>
        <taxon>PACMAD clade</taxon>
        <taxon>Arundinoideae</taxon>
        <taxon>Arundineae</taxon>
        <taxon>Arundo</taxon>
    </lineage>
</organism>
<reference evidence="1" key="2">
    <citation type="journal article" date="2015" name="Data Brief">
        <title>Shoot transcriptome of the giant reed, Arundo donax.</title>
        <authorList>
            <person name="Barrero R.A."/>
            <person name="Guerrero F.D."/>
            <person name="Moolhuijzen P."/>
            <person name="Goolsby J.A."/>
            <person name="Tidwell J."/>
            <person name="Bellgard S.E."/>
            <person name="Bellgard M.I."/>
        </authorList>
    </citation>
    <scope>NUCLEOTIDE SEQUENCE</scope>
    <source>
        <tissue evidence="1">Shoot tissue taken approximately 20 cm above the soil surface</tissue>
    </source>
</reference>
<protein>
    <submittedName>
        <fullName evidence="1">Uncharacterized protein</fullName>
    </submittedName>
</protein>
<proteinExistence type="predicted"/>
<accession>A0A0A9GUY6</accession>
<reference evidence="1" key="1">
    <citation type="submission" date="2014-09" db="EMBL/GenBank/DDBJ databases">
        <authorList>
            <person name="Magalhaes I.L.F."/>
            <person name="Oliveira U."/>
            <person name="Santos F.R."/>
            <person name="Vidigal T.H.D.A."/>
            <person name="Brescovit A.D."/>
            <person name="Santos A.J."/>
        </authorList>
    </citation>
    <scope>NUCLEOTIDE SEQUENCE</scope>
    <source>
        <tissue evidence="1">Shoot tissue taken approximately 20 cm above the soil surface</tissue>
    </source>
</reference>
<name>A0A0A9GUY6_ARUDO</name>
<dbReference type="EMBL" id="GBRH01170547">
    <property type="protein sequence ID" value="JAE27349.1"/>
    <property type="molecule type" value="Transcribed_RNA"/>
</dbReference>
<evidence type="ECO:0000313" key="1">
    <source>
        <dbReference type="EMBL" id="JAE27349.1"/>
    </source>
</evidence>